<feature type="transmembrane region" description="Helical" evidence="12">
    <location>
        <begin position="207"/>
        <end position="231"/>
    </location>
</feature>
<dbReference type="GO" id="GO:0015279">
    <property type="term" value="F:store-operated calcium channel activity"/>
    <property type="evidence" value="ECO:0007669"/>
    <property type="project" value="TreeGrafter"/>
</dbReference>
<feature type="transmembrane region" description="Helical" evidence="12">
    <location>
        <begin position="390"/>
        <end position="412"/>
    </location>
</feature>
<evidence type="ECO:0000256" key="4">
    <source>
        <dbReference type="ARBA" id="ARBA00022737"/>
    </source>
</evidence>
<organism evidence="14">
    <name type="scientific">Hymenolepis diminuta</name>
    <name type="common">Rat tapeworm</name>
    <dbReference type="NCBI Taxonomy" id="6216"/>
    <lineage>
        <taxon>Eukaryota</taxon>
        <taxon>Metazoa</taxon>
        <taxon>Spiralia</taxon>
        <taxon>Lophotrochozoa</taxon>
        <taxon>Platyhelminthes</taxon>
        <taxon>Cestoda</taxon>
        <taxon>Eucestoda</taxon>
        <taxon>Cyclophyllidea</taxon>
        <taxon>Hymenolepididae</taxon>
        <taxon>Hymenolepis</taxon>
    </lineage>
</organism>
<keyword evidence="2" id="KW-0813">Transport</keyword>
<feature type="compositionally biased region" description="Polar residues" evidence="11">
    <location>
        <begin position="686"/>
        <end position="695"/>
    </location>
</feature>
<comment type="subcellular location">
    <subcellularLocation>
        <location evidence="1">Membrane</location>
        <topology evidence="1">Multi-pass membrane protein</topology>
    </subcellularLocation>
</comment>
<dbReference type="InterPro" id="IPR005821">
    <property type="entry name" value="Ion_trans_dom"/>
</dbReference>
<sequence length="822" mass="94244">LGHVVSSIFTPDITPLILAAHRDNYAIIKILLDRGNRITKPHELRCACNACVQASREDSLQHSKLRINAYRALASPCFIALSSSDPILTAFELSWETKRLGRLENEFKDDYEKLSKNCEAFATALLAQTRGSTELAIVLNHDSGNSKGEDAILYGVRSDLTGQTMQLSRLRLAIKYKQKQFVAHPHCQQLLASLWYDGLPGFRRKPFIVQAGIIFLIAFLHPILCICCLIAPDSRWGGMLKKPFIKFICQSGAYIAFLGKLSKSIRLFSLKYIYYPVLLTLVALRIEFYFTNSMGQRMNSRDPYPSFFESFAIFYVIGAFTPYYGPIIEMYDEPKVQDRSKWSAYDPILVSESLFAIANIFATLKLIYVFTVSPQLGPLQISLGRMLNDILKFFCVYILVLIAFAFGLNQIYWFYAHERVSSCQGVHFSLKEGLKDIYDYCTTHGRYFSNLFEIAQSLYWSAYGLIDLSNFNLEYPHSFTEFIGKLIFGIYSAIAFIVLLNMLIAMMNNSYEQIWEQADTEWKFARSKLWISYFVEGSTLAVPFNLIPGRTAFTRLFKWCRCCNWNGEYGNDDYGWQNDKEKSQKVNENEERHAAVMRELVKRYLMHRQMDNFGQGVTEDDLNEIKGDISAFRYELLDILRDNGMKVNTNDSLRKVGRLRRKTSRLIHNAFWKVGNINLDDLDPSSDPQNNQQKSEGLPRQTMEFSIHEGIQPVEVEPSDMVENRCHIQPPIRELKLQEGSSFSGPYTNPGFVPEIEVTMPEDNGGIQTDDTLDSSSTVNEYIIQHTLSTLQDNISPSTKPESEEEEQKQTDSNEIRRTDFV</sequence>
<feature type="region of interest" description="Disordered" evidence="11">
    <location>
        <begin position="785"/>
        <end position="822"/>
    </location>
</feature>
<dbReference type="Pfam" id="PF00520">
    <property type="entry name" value="Ion_trans"/>
    <property type="match status" value="1"/>
</dbReference>
<dbReference type="PRINTS" id="PR01097">
    <property type="entry name" value="TRNSRECEPTRP"/>
</dbReference>
<protein>
    <submittedName>
        <fullName evidence="14">ANK_REP_REGION domain-containing protein</fullName>
    </submittedName>
</protein>
<reference evidence="14" key="1">
    <citation type="submission" date="2016-04" db="UniProtKB">
        <authorList>
            <consortium name="WormBaseParasite"/>
        </authorList>
    </citation>
    <scope>IDENTIFICATION</scope>
</reference>
<feature type="transmembrane region" description="Helical" evidence="12">
    <location>
        <begin position="311"/>
        <end position="328"/>
    </location>
</feature>
<feature type="compositionally biased region" description="Basic and acidic residues" evidence="11">
    <location>
        <begin position="808"/>
        <end position="822"/>
    </location>
</feature>
<dbReference type="PANTHER" id="PTHR10117:SF54">
    <property type="entry name" value="TRANSIENT RECEPTOR POTENTIAL-GAMMA PROTEIN"/>
    <property type="match status" value="1"/>
</dbReference>
<dbReference type="SMART" id="SM01420">
    <property type="entry name" value="TRP_2"/>
    <property type="match status" value="1"/>
</dbReference>
<dbReference type="WBParaSite" id="HDID_0001038801-mRNA-1">
    <property type="protein sequence ID" value="HDID_0001038801-mRNA-1"/>
    <property type="gene ID" value="HDID_0001038801"/>
</dbReference>
<dbReference type="GO" id="GO:0051480">
    <property type="term" value="P:regulation of cytosolic calcium ion concentration"/>
    <property type="evidence" value="ECO:0007669"/>
    <property type="project" value="TreeGrafter"/>
</dbReference>
<accession>A0A158QGC1</accession>
<dbReference type="STRING" id="6216.A0A158QGC1"/>
<dbReference type="GO" id="GO:0070679">
    <property type="term" value="F:inositol 1,4,5 trisphosphate binding"/>
    <property type="evidence" value="ECO:0007669"/>
    <property type="project" value="TreeGrafter"/>
</dbReference>
<keyword evidence="7" id="KW-0406">Ion transport</keyword>
<dbReference type="InterPro" id="IPR002153">
    <property type="entry name" value="TRPC_channel"/>
</dbReference>
<evidence type="ECO:0000259" key="13">
    <source>
        <dbReference type="SMART" id="SM01420"/>
    </source>
</evidence>
<evidence type="ECO:0000256" key="2">
    <source>
        <dbReference type="ARBA" id="ARBA00022448"/>
    </source>
</evidence>
<feature type="transmembrane region" description="Helical" evidence="12">
    <location>
        <begin position="273"/>
        <end position="290"/>
    </location>
</feature>
<evidence type="ECO:0000256" key="10">
    <source>
        <dbReference type="PROSITE-ProRule" id="PRU00023"/>
    </source>
</evidence>
<dbReference type="AlphaFoldDB" id="A0A158QGC1"/>
<evidence type="ECO:0000256" key="11">
    <source>
        <dbReference type="SAM" id="MobiDB-lite"/>
    </source>
</evidence>
<proteinExistence type="predicted"/>
<feature type="domain" description="Transient receptor ion channel" evidence="13">
    <location>
        <begin position="46"/>
        <end position="108"/>
    </location>
</feature>
<keyword evidence="6 10" id="KW-0040">ANK repeat</keyword>
<feature type="compositionally biased region" description="Polar residues" evidence="11">
    <location>
        <begin position="785"/>
        <end position="796"/>
    </location>
</feature>
<evidence type="ECO:0000313" key="14">
    <source>
        <dbReference type="WBParaSite" id="HDID_0001038801-mRNA-1"/>
    </source>
</evidence>
<keyword evidence="3 12" id="KW-0812">Transmembrane</keyword>
<dbReference type="PANTHER" id="PTHR10117">
    <property type="entry name" value="TRANSIENT RECEPTOR POTENTIAL CHANNEL"/>
    <property type="match status" value="1"/>
</dbReference>
<dbReference type="GO" id="GO:0034703">
    <property type="term" value="C:cation channel complex"/>
    <property type="evidence" value="ECO:0007669"/>
    <property type="project" value="TreeGrafter"/>
</dbReference>
<evidence type="ECO:0000256" key="3">
    <source>
        <dbReference type="ARBA" id="ARBA00022692"/>
    </source>
</evidence>
<keyword evidence="8 12" id="KW-0472">Membrane</keyword>
<feature type="region of interest" description="Disordered" evidence="11">
    <location>
        <begin position="681"/>
        <end position="701"/>
    </location>
</feature>
<evidence type="ECO:0000256" key="1">
    <source>
        <dbReference type="ARBA" id="ARBA00004141"/>
    </source>
</evidence>
<feature type="transmembrane region" description="Helical" evidence="12">
    <location>
        <begin position="482"/>
        <end position="504"/>
    </location>
</feature>
<dbReference type="Pfam" id="PF08344">
    <property type="entry name" value="TRP_2"/>
    <property type="match status" value="1"/>
</dbReference>
<feature type="repeat" description="ANK" evidence="10">
    <location>
        <begin position="11"/>
        <end position="43"/>
    </location>
</feature>
<evidence type="ECO:0000256" key="5">
    <source>
        <dbReference type="ARBA" id="ARBA00022989"/>
    </source>
</evidence>
<name>A0A158QGC1_HYMDI</name>
<evidence type="ECO:0000256" key="9">
    <source>
        <dbReference type="ARBA" id="ARBA00023303"/>
    </source>
</evidence>
<evidence type="ECO:0000256" key="12">
    <source>
        <dbReference type="SAM" id="Phobius"/>
    </source>
</evidence>
<feature type="transmembrane region" description="Helical" evidence="12">
    <location>
        <begin position="348"/>
        <end position="370"/>
    </location>
</feature>
<dbReference type="InterPro" id="IPR002110">
    <property type="entry name" value="Ankyrin_rpt"/>
</dbReference>
<dbReference type="GO" id="GO:0005886">
    <property type="term" value="C:plasma membrane"/>
    <property type="evidence" value="ECO:0007669"/>
    <property type="project" value="TreeGrafter"/>
</dbReference>
<keyword evidence="9" id="KW-0407">Ion channel</keyword>
<dbReference type="PROSITE" id="PS50088">
    <property type="entry name" value="ANK_REPEAT"/>
    <property type="match status" value="1"/>
</dbReference>
<evidence type="ECO:0000256" key="7">
    <source>
        <dbReference type="ARBA" id="ARBA00023065"/>
    </source>
</evidence>
<evidence type="ECO:0000256" key="8">
    <source>
        <dbReference type="ARBA" id="ARBA00023136"/>
    </source>
</evidence>
<keyword evidence="4" id="KW-0677">Repeat</keyword>
<evidence type="ECO:0000256" key="6">
    <source>
        <dbReference type="ARBA" id="ARBA00023043"/>
    </source>
</evidence>
<dbReference type="InterPro" id="IPR013555">
    <property type="entry name" value="TRP_dom"/>
</dbReference>
<keyword evidence="5 12" id="KW-1133">Transmembrane helix</keyword>